<feature type="coiled-coil region" evidence="15">
    <location>
        <begin position="474"/>
        <end position="508"/>
    </location>
</feature>
<dbReference type="Gene3D" id="1.10.287.130">
    <property type="match status" value="1"/>
</dbReference>
<evidence type="ECO:0000256" key="10">
    <source>
        <dbReference type="ARBA" id="ARBA00022840"/>
    </source>
</evidence>
<keyword evidence="12" id="KW-0902">Two-component regulatory system</keyword>
<dbReference type="GO" id="GO:0005886">
    <property type="term" value="C:plasma membrane"/>
    <property type="evidence" value="ECO:0007669"/>
    <property type="project" value="UniProtKB-SubCell"/>
</dbReference>
<dbReference type="CDD" id="cd00130">
    <property type="entry name" value="PAS"/>
    <property type="match status" value="1"/>
</dbReference>
<dbReference type="InterPro" id="IPR003661">
    <property type="entry name" value="HisK_dim/P_dom"/>
</dbReference>
<dbReference type="PANTHER" id="PTHR43047:SF9">
    <property type="entry name" value="HISTIDINE KINASE"/>
    <property type="match status" value="1"/>
</dbReference>
<dbReference type="InterPro" id="IPR004358">
    <property type="entry name" value="Sig_transdc_His_kin-like_C"/>
</dbReference>
<accession>A0A373FHX0</accession>
<dbReference type="SUPFAM" id="SSF55874">
    <property type="entry name" value="ATPase domain of HSP90 chaperone/DNA topoisomerase II/histidine kinase"/>
    <property type="match status" value="1"/>
</dbReference>
<comment type="subcellular location">
    <subcellularLocation>
        <location evidence="2">Cell membrane</location>
        <topology evidence="2">Multi-pass membrane protein</topology>
    </subcellularLocation>
</comment>
<evidence type="ECO:0000256" key="12">
    <source>
        <dbReference type="ARBA" id="ARBA00023012"/>
    </source>
</evidence>
<dbReference type="SUPFAM" id="SSF103190">
    <property type="entry name" value="Sensory domain-like"/>
    <property type="match status" value="1"/>
</dbReference>
<keyword evidence="4" id="KW-1003">Cell membrane</keyword>
<dbReference type="SUPFAM" id="SSF47384">
    <property type="entry name" value="Homodimeric domain of signal transducing histidine kinase"/>
    <property type="match status" value="1"/>
</dbReference>
<keyword evidence="5 14" id="KW-0597">Phosphoprotein</keyword>
<dbReference type="PROSITE" id="PS50110">
    <property type="entry name" value="RESPONSE_REGULATORY"/>
    <property type="match status" value="1"/>
</dbReference>
<dbReference type="FunFam" id="3.30.565.10:FF:000049">
    <property type="entry name" value="Two-component sensor histidine kinase"/>
    <property type="match status" value="1"/>
</dbReference>
<feature type="domain" description="Histidine kinase" evidence="16">
    <location>
        <begin position="522"/>
        <end position="734"/>
    </location>
</feature>
<dbReference type="Pfam" id="PF00512">
    <property type="entry name" value="HisKA"/>
    <property type="match status" value="1"/>
</dbReference>
<dbReference type="Gene3D" id="3.40.50.2300">
    <property type="match status" value="1"/>
</dbReference>
<dbReference type="CDD" id="cd00082">
    <property type="entry name" value="HisKA"/>
    <property type="match status" value="1"/>
</dbReference>
<evidence type="ECO:0000256" key="5">
    <source>
        <dbReference type="ARBA" id="ARBA00022553"/>
    </source>
</evidence>
<dbReference type="InterPro" id="IPR036890">
    <property type="entry name" value="HATPase_C_sf"/>
</dbReference>
<evidence type="ECO:0000256" key="13">
    <source>
        <dbReference type="ARBA" id="ARBA00023136"/>
    </source>
</evidence>
<dbReference type="AlphaFoldDB" id="A0A373FHX0"/>
<dbReference type="Pfam" id="PF00072">
    <property type="entry name" value="Response_reg"/>
    <property type="match status" value="1"/>
</dbReference>
<dbReference type="Proteomes" id="UP000261948">
    <property type="component" value="Unassembled WGS sequence"/>
</dbReference>
<dbReference type="PANTHER" id="PTHR43047">
    <property type="entry name" value="TWO-COMPONENT HISTIDINE PROTEIN KINASE"/>
    <property type="match status" value="1"/>
</dbReference>
<dbReference type="InterPro" id="IPR003594">
    <property type="entry name" value="HATPase_dom"/>
</dbReference>
<evidence type="ECO:0000313" key="18">
    <source>
        <dbReference type="EMBL" id="RGE42979.1"/>
    </source>
</evidence>
<dbReference type="Gene3D" id="3.30.565.10">
    <property type="entry name" value="Histidine kinase-like ATPase, C-terminal domain"/>
    <property type="match status" value="1"/>
</dbReference>
<evidence type="ECO:0000256" key="7">
    <source>
        <dbReference type="ARBA" id="ARBA00022692"/>
    </source>
</evidence>
<dbReference type="PRINTS" id="PR00344">
    <property type="entry name" value="BCTRLSENSOR"/>
</dbReference>
<feature type="modified residue" description="4-aspartylphosphate" evidence="14">
    <location>
        <position position="809"/>
    </location>
</feature>
<protein>
    <recommendedName>
        <fullName evidence="3">histidine kinase</fullName>
        <ecNumber evidence="3">2.7.13.3</ecNumber>
    </recommendedName>
</protein>
<evidence type="ECO:0000256" key="11">
    <source>
        <dbReference type="ARBA" id="ARBA00022989"/>
    </source>
</evidence>
<keyword evidence="10" id="KW-0067">ATP-binding</keyword>
<keyword evidence="8" id="KW-0547">Nucleotide-binding</keyword>
<comment type="catalytic activity">
    <reaction evidence="1">
        <text>ATP + protein L-histidine = ADP + protein N-phospho-L-histidine.</text>
        <dbReference type="EC" id="2.7.13.3"/>
    </reaction>
</comment>
<dbReference type="SMART" id="SM00388">
    <property type="entry name" value="HisKA"/>
    <property type="match status" value="1"/>
</dbReference>
<dbReference type="InterPro" id="IPR000014">
    <property type="entry name" value="PAS"/>
</dbReference>
<dbReference type="Gene3D" id="6.10.250.3020">
    <property type="match status" value="1"/>
</dbReference>
<dbReference type="InterPro" id="IPR011006">
    <property type="entry name" value="CheY-like_superfamily"/>
</dbReference>
<evidence type="ECO:0000256" key="8">
    <source>
        <dbReference type="ARBA" id="ARBA00022741"/>
    </source>
</evidence>
<dbReference type="CDD" id="cd00156">
    <property type="entry name" value="REC"/>
    <property type="match status" value="1"/>
</dbReference>
<feature type="domain" description="Response regulatory" evidence="17">
    <location>
        <begin position="759"/>
        <end position="874"/>
    </location>
</feature>
<sequence>MRFLHHRLFWTVLTIALGTALSMLLASQIALHASLQDEGTSVQRQLGLYAQALQQRIDRYRTLPEVLALDAQLKDALSHPLSTAEVDRLNLKLEQANGASQASTLTLINLQGKAIAASNWRDVHSNVGEDYSFRPYVQQALALGKGRFYGIGMTTGVAGYFLSRAILADDGTALGLIAIKIALQELESEWQLSPDIVLASDSHGVVFLASSDDWRYRLLHPLSAQDQQELEATRQYADQHLLPLHYRVDKTTGDQARLTQFSLPALARPVLWQSLSLPEQHWQLHLLHNTDSSLAASRWAGLAAAGLWLALSLLVLFVRQRQRMAALRQRSRQELETVLHQHAQELRTAQDGIVQAAKQADTGLSRSLQHLPQGVVVVDPQLRLVAWNSRYVELFRYPPELMRVGQPIEALIRHNARRGLLGKVNVEQAIERRLDHLRSGSPHLHESAKGDGTVLEIRGNPLPDGGFVTSYADITSYKNTARELRSLADALEQRVAERTSDLDAAKREAERANRYKTRFVASAVHDLLQPLNAARIFTSLLPGYLHDDAGRQLAQRVDKALASQDAILTSLLDISRMESGQLEVHVRDFALSSLLEVVHNNFALQAENEGLSLRCVPSRLIIRSDEALLRRILQNFVSNAIRYTRKGRIVVGCRRMGEQLRIEVHDQGPGIPKDLQKEIFEEFRRLDEGHADDRGTGLGLAIVERLGKLLGHEIGLRSQLGQGSVFWVVVPLGNASAQLPASQAPSPSVQGDSPMQGGSVWYVEDDPATREATGALLQRWGCQVPFIGGPEGALAKAAAGNAPQLVLLDVHLGQHYGPDIYTQLCERWGQQPPVILLTAEGDSTLRRQAAERGWGFLAKPVRPPALRALMSQTFLRGQDDAGA</sequence>
<evidence type="ECO:0000313" key="19">
    <source>
        <dbReference type="Proteomes" id="UP000261948"/>
    </source>
</evidence>
<dbReference type="InterPro" id="IPR036097">
    <property type="entry name" value="HisK_dim/P_sf"/>
</dbReference>
<evidence type="ECO:0000259" key="17">
    <source>
        <dbReference type="PROSITE" id="PS50110"/>
    </source>
</evidence>
<evidence type="ECO:0000256" key="3">
    <source>
        <dbReference type="ARBA" id="ARBA00012438"/>
    </source>
</evidence>
<evidence type="ECO:0000256" key="6">
    <source>
        <dbReference type="ARBA" id="ARBA00022679"/>
    </source>
</evidence>
<dbReference type="InterPro" id="IPR029151">
    <property type="entry name" value="Sensor-like_sf"/>
</dbReference>
<dbReference type="Pfam" id="PF02518">
    <property type="entry name" value="HATPase_c"/>
    <property type="match status" value="1"/>
</dbReference>
<dbReference type="EC" id="2.7.13.3" evidence="3"/>
<name>A0A373FHX0_COMTE</name>
<dbReference type="Gene3D" id="3.30.450.20">
    <property type="entry name" value="PAS domain"/>
    <property type="match status" value="3"/>
</dbReference>
<dbReference type="InterPro" id="IPR033479">
    <property type="entry name" value="dCache_1"/>
</dbReference>
<keyword evidence="7" id="KW-0812">Transmembrane</keyword>
<keyword evidence="15" id="KW-0175">Coiled coil</keyword>
<proteinExistence type="predicted"/>
<dbReference type="SUPFAM" id="SSF52172">
    <property type="entry name" value="CheY-like"/>
    <property type="match status" value="1"/>
</dbReference>
<dbReference type="Pfam" id="PF02743">
    <property type="entry name" value="dCache_1"/>
    <property type="match status" value="1"/>
</dbReference>
<dbReference type="EMBL" id="QURR01000021">
    <property type="protein sequence ID" value="RGE42979.1"/>
    <property type="molecule type" value="Genomic_DNA"/>
</dbReference>
<dbReference type="GO" id="GO:0000155">
    <property type="term" value="F:phosphorelay sensor kinase activity"/>
    <property type="evidence" value="ECO:0007669"/>
    <property type="project" value="InterPro"/>
</dbReference>
<dbReference type="OrthoDB" id="6114847at2"/>
<gene>
    <name evidence="18" type="ORF">DZC30_16140</name>
</gene>
<evidence type="ECO:0000256" key="15">
    <source>
        <dbReference type="SAM" id="Coils"/>
    </source>
</evidence>
<keyword evidence="6" id="KW-0808">Transferase</keyword>
<keyword evidence="9" id="KW-0418">Kinase</keyword>
<comment type="caution">
    <text evidence="18">The sequence shown here is derived from an EMBL/GenBank/DDBJ whole genome shotgun (WGS) entry which is preliminary data.</text>
</comment>
<dbReference type="InterPro" id="IPR005467">
    <property type="entry name" value="His_kinase_dom"/>
</dbReference>
<dbReference type="Pfam" id="PF12860">
    <property type="entry name" value="PAS_7"/>
    <property type="match status" value="1"/>
</dbReference>
<dbReference type="GO" id="GO:0009927">
    <property type="term" value="F:histidine phosphotransfer kinase activity"/>
    <property type="evidence" value="ECO:0007669"/>
    <property type="project" value="TreeGrafter"/>
</dbReference>
<dbReference type="CDD" id="cd12914">
    <property type="entry name" value="PDC1_DGC_like"/>
    <property type="match status" value="1"/>
</dbReference>
<dbReference type="InterPro" id="IPR035965">
    <property type="entry name" value="PAS-like_dom_sf"/>
</dbReference>
<evidence type="ECO:0000259" key="16">
    <source>
        <dbReference type="PROSITE" id="PS50109"/>
    </source>
</evidence>
<keyword evidence="13" id="KW-0472">Membrane</keyword>
<dbReference type="SMART" id="SM00448">
    <property type="entry name" value="REC"/>
    <property type="match status" value="1"/>
</dbReference>
<dbReference type="PROSITE" id="PS50109">
    <property type="entry name" value="HIS_KIN"/>
    <property type="match status" value="1"/>
</dbReference>
<dbReference type="SUPFAM" id="SSF55785">
    <property type="entry name" value="PYP-like sensor domain (PAS domain)"/>
    <property type="match status" value="1"/>
</dbReference>
<keyword evidence="11" id="KW-1133">Transmembrane helix</keyword>
<keyword evidence="19" id="KW-1185">Reference proteome</keyword>
<evidence type="ECO:0000256" key="1">
    <source>
        <dbReference type="ARBA" id="ARBA00000085"/>
    </source>
</evidence>
<dbReference type="FunFam" id="1.10.287.130:FF:000063">
    <property type="entry name" value="Hybrid sensor histidine kinase/response regulator"/>
    <property type="match status" value="1"/>
</dbReference>
<evidence type="ECO:0000256" key="9">
    <source>
        <dbReference type="ARBA" id="ARBA00022777"/>
    </source>
</evidence>
<evidence type="ECO:0000256" key="14">
    <source>
        <dbReference type="PROSITE-ProRule" id="PRU00169"/>
    </source>
</evidence>
<dbReference type="GO" id="GO:0005524">
    <property type="term" value="F:ATP binding"/>
    <property type="evidence" value="ECO:0007669"/>
    <property type="project" value="UniProtKB-KW"/>
</dbReference>
<dbReference type="InterPro" id="IPR001789">
    <property type="entry name" value="Sig_transdc_resp-reg_receiver"/>
</dbReference>
<evidence type="ECO:0000256" key="4">
    <source>
        <dbReference type="ARBA" id="ARBA00022475"/>
    </source>
</evidence>
<dbReference type="SMART" id="SM00387">
    <property type="entry name" value="HATPase_c"/>
    <property type="match status" value="1"/>
</dbReference>
<reference evidence="18 19" key="1">
    <citation type="submission" date="2018-08" db="EMBL/GenBank/DDBJ databases">
        <title>Comamonas testosteroni strain SWCO2.</title>
        <authorList>
            <person name="Jiang N."/>
            <person name="Zhang X.Z."/>
        </authorList>
    </citation>
    <scope>NUCLEOTIDE SEQUENCE [LARGE SCALE GENOMIC DNA]</scope>
    <source>
        <strain evidence="18 19">SWCO2</strain>
    </source>
</reference>
<organism evidence="18 19">
    <name type="scientific">Comamonas testosteroni</name>
    <name type="common">Pseudomonas testosteroni</name>
    <dbReference type="NCBI Taxonomy" id="285"/>
    <lineage>
        <taxon>Bacteria</taxon>
        <taxon>Pseudomonadati</taxon>
        <taxon>Pseudomonadota</taxon>
        <taxon>Betaproteobacteria</taxon>
        <taxon>Burkholderiales</taxon>
        <taxon>Comamonadaceae</taxon>
        <taxon>Comamonas</taxon>
    </lineage>
</organism>
<evidence type="ECO:0000256" key="2">
    <source>
        <dbReference type="ARBA" id="ARBA00004651"/>
    </source>
</evidence>